<dbReference type="AlphaFoldDB" id="A0A151Y5V2"/>
<sequence>MNVITFISSQDFTQAAFNRVAELVSQNGQCAIDNFVPAFSTEQCLEHLALVASEMAYDYSLIDAHADVYKKTNAELKEEIGDC</sequence>
<evidence type="ECO:0000313" key="2">
    <source>
        <dbReference type="Proteomes" id="UP000076276"/>
    </source>
</evidence>
<dbReference type="Proteomes" id="UP000076276">
    <property type="component" value="Unassembled WGS sequence"/>
</dbReference>
<gene>
    <name evidence="1" type="ORF">AZH43_05800</name>
</gene>
<dbReference type="OrthoDB" id="6694020at2"/>
<proteinExistence type="predicted"/>
<organism evidence="1 2">
    <name type="scientific">Acinetobacter pragensis</name>
    <dbReference type="NCBI Taxonomy" id="1806892"/>
    <lineage>
        <taxon>Bacteria</taxon>
        <taxon>Pseudomonadati</taxon>
        <taxon>Pseudomonadota</taxon>
        <taxon>Gammaproteobacteria</taxon>
        <taxon>Moraxellales</taxon>
        <taxon>Moraxellaceae</taxon>
        <taxon>Acinetobacter</taxon>
    </lineage>
</organism>
<evidence type="ECO:0000313" key="1">
    <source>
        <dbReference type="EMBL" id="KYQ73413.1"/>
    </source>
</evidence>
<comment type="caution">
    <text evidence="1">The sequence shown here is derived from an EMBL/GenBank/DDBJ whole genome shotgun (WGS) entry which is preliminary data.</text>
</comment>
<keyword evidence="2" id="KW-1185">Reference proteome</keyword>
<dbReference type="RefSeq" id="WP_067665916.1">
    <property type="nucleotide sequence ID" value="NZ_CBCSIK010000018.1"/>
</dbReference>
<name>A0A151Y5V2_9GAMM</name>
<dbReference type="STRING" id="1806892.AZH43_05800"/>
<reference evidence="1 2" key="1">
    <citation type="submission" date="2016-03" db="EMBL/GenBank/DDBJ databases">
        <title>Acinetobacter genomospecies 28 strain ANC 4149.</title>
        <authorList>
            <person name="Radolfova-Krizova L."/>
            <person name="Nemec A."/>
        </authorList>
    </citation>
    <scope>NUCLEOTIDE SEQUENCE [LARGE SCALE GENOMIC DNA]</scope>
    <source>
        <strain evidence="1 2">ANC 4149</strain>
    </source>
</reference>
<dbReference type="EMBL" id="LUAW01000005">
    <property type="protein sequence ID" value="KYQ73413.1"/>
    <property type="molecule type" value="Genomic_DNA"/>
</dbReference>
<accession>A0A151Y5V2</accession>
<protein>
    <submittedName>
        <fullName evidence="1">Uncharacterized protein</fullName>
    </submittedName>
</protein>